<dbReference type="OrthoDB" id="663011at2"/>
<organism evidence="1 3">
    <name type="scientific">Chitinophaga sancti</name>
    <dbReference type="NCBI Taxonomy" id="1004"/>
    <lineage>
        <taxon>Bacteria</taxon>
        <taxon>Pseudomonadati</taxon>
        <taxon>Bacteroidota</taxon>
        <taxon>Chitinophagia</taxon>
        <taxon>Chitinophagales</taxon>
        <taxon>Chitinophagaceae</taxon>
        <taxon>Chitinophaga</taxon>
    </lineage>
</organism>
<keyword evidence="1" id="KW-0808">Transferase</keyword>
<dbReference type="EMBL" id="CP140154">
    <property type="protein sequence ID" value="WQG88570.1"/>
    <property type="molecule type" value="Genomic_DNA"/>
</dbReference>
<dbReference type="EMBL" id="FPIZ01000005">
    <property type="protein sequence ID" value="SFW45838.1"/>
    <property type="molecule type" value="Genomic_DNA"/>
</dbReference>
<proteinExistence type="predicted"/>
<dbReference type="GO" id="GO:0016301">
    <property type="term" value="F:kinase activity"/>
    <property type="evidence" value="ECO:0007669"/>
    <property type="project" value="UniProtKB-KW"/>
</dbReference>
<evidence type="ECO:0000313" key="1">
    <source>
        <dbReference type="EMBL" id="SFW45838.1"/>
    </source>
</evidence>
<dbReference type="Gene3D" id="2.60.120.10">
    <property type="entry name" value="Jelly Rolls"/>
    <property type="match status" value="1"/>
</dbReference>
<dbReference type="AlphaFoldDB" id="A0A1K1PGP6"/>
<reference evidence="1 3" key="1">
    <citation type="submission" date="2016-11" db="EMBL/GenBank/DDBJ databases">
        <authorList>
            <person name="Jaros S."/>
            <person name="Januszkiewicz K."/>
            <person name="Wedrychowicz H."/>
        </authorList>
    </citation>
    <scope>NUCLEOTIDE SEQUENCE [LARGE SCALE GENOMIC DNA]</scope>
    <source>
        <strain evidence="1 3">DSM 784</strain>
    </source>
</reference>
<dbReference type="Proteomes" id="UP000183788">
    <property type="component" value="Unassembled WGS sequence"/>
</dbReference>
<keyword evidence="4" id="KW-1185">Reference proteome</keyword>
<accession>A0A1K1PGP6</accession>
<dbReference type="InterPro" id="IPR014710">
    <property type="entry name" value="RmlC-like_jellyroll"/>
</dbReference>
<gene>
    <name evidence="1" type="ORF">SAMN05661012_01871</name>
    <name evidence="2" type="ORF">SR876_26965</name>
</gene>
<name>A0A1K1PGP6_9BACT</name>
<sequence length="195" mass="23296">MTALEKLEQAVRSFSGIEEQSFALSLPYWELRTYQKGEYYNEYRNVCKHLGFIVNGVFRTYYVNAETGEEKNMLFYTTNQMVTAYKSFLTRRPCNFYTESMVESTILYIHVDHLQALYKQSHEWERFGRYIAEVAFNLMMEHTEDFLFKTPEERYVQMIEEHPDLINQVPLYHIASYLGIAGPSLSRIRKRMQKK</sequence>
<evidence type="ECO:0000313" key="2">
    <source>
        <dbReference type="EMBL" id="WQG88570.1"/>
    </source>
</evidence>
<dbReference type="RefSeq" id="WP_072359240.1">
    <property type="nucleotide sequence ID" value="NZ_CP139972.1"/>
</dbReference>
<dbReference type="STRING" id="1004.SAMN05661012_01871"/>
<keyword evidence="1" id="KW-0418">Kinase</keyword>
<protein>
    <submittedName>
        <fullName evidence="2">Crp/Fnr family transcriptional regulator</fullName>
    </submittedName>
    <submittedName>
        <fullName evidence="1">cAMP-binding domain of CRP or a regulatory subunit of cAMP-dependent protein kinases</fullName>
    </submittedName>
</protein>
<dbReference type="Proteomes" id="UP001326715">
    <property type="component" value="Chromosome"/>
</dbReference>
<dbReference type="SUPFAM" id="SSF51206">
    <property type="entry name" value="cAMP-binding domain-like"/>
    <property type="match status" value="1"/>
</dbReference>
<evidence type="ECO:0000313" key="4">
    <source>
        <dbReference type="Proteomes" id="UP001326715"/>
    </source>
</evidence>
<evidence type="ECO:0000313" key="3">
    <source>
        <dbReference type="Proteomes" id="UP000183788"/>
    </source>
</evidence>
<reference evidence="2 4" key="2">
    <citation type="submission" date="2023-11" db="EMBL/GenBank/DDBJ databases">
        <title>MicrobeMod: A computational toolkit for identifying prokaryotic methylation and restriction-modification with nanopore sequencing.</title>
        <authorList>
            <person name="Crits-Christoph A."/>
            <person name="Kang S.C."/>
            <person name="Lee H."/>
            <person name="Ostrov N."/>
        </authorList>
    </citation>
    <scope>NUCLEOTIDE SEQUENCE [LARGE SCALE GENOMIC DNA]</scope>
    <source>
        <strain evidence="2 4">ATCC 23090</strain>
    </source>
</reference>
<dbReference type="InterPro" id="IPR018490">
    <property type="entry name" value="cNMP-bd_dom_sf"/>
</dbReference>